<gene>
    <name evidence="1" type="ordered locus">Tery_3618</name>
</gene>
<dbReference type="HOGENOM" id="CLU_127718_0_0_3"/>
<proteinExistence type="predicted"/>
<dbReference type="PANTHER" id="PTHR33639">
    <property type="entry name" value="THIOL-DISULFIDE OXIDOREDUCTASE DCC"/>
    <property type="match status" value="1"/>
</dbReference>
<protein>
    <recommendedName>
        <fullName evidence="2">Thiol-disulphide oxidoreductase DCC</fullName>
    </recommendedName>
</protein>
<sequence length="141" mass="16077">MSYVVVYDGNCNLCVTLVQVLEGIDKGQLFKYIPMQNDQVLNQFSITAKDCEMGMILIDTNEPKYRWQGSDAAEKIGQLLPGGDIFVAAYQSLPGAKWIGDRFYEQIRDNRYTIFGKRSNTYNSVYPVGCKTYLFQEQDSI</sequence>
<organism evidence="1">
    <name type="scientific">Trichodesmium erythraeum (strain IMS101)</name>
    <dbReference type="NCBI Taxonomy" id="203124"/>
    <lineage>
        <taxon>Bacteria</taxon>
        <taxon>Bacillati</taxon>
        <taxon>Cyanobacteriota</taxon>
        <taxon>Cyanophyceae</taxon>
        <taxon>Oscillatoriophycideae</taxon>
        <taxon>Oscillatoriales</taxon>
        <taxon>Microcoleaceae</taxon>
        <taxon>Trichodesmium</taxon>
    </lineage>
</organism>
<evidence type="ECO:0008006" key="2">
    <source>
        <dbReference type="Google" id="ProtNLM"/>
    </source>
</evidence>
<dbReference type="eggNOG" id="COG3011">
    <property type="taxonomic scope" value="Bacteria"/>
</dbReference>
<evidence type="ECO:0000313" key="1">
    <source>
        <dbReference type="EMBL" id="ABG52689.1"/>
    </source>
</evidence>
<dbReference type="AlphaFoldDB" id="Q10YI5"/>
<dbReference type="InterPro" id="IPR007263">
    <property type="entry name" value="DCC1-like"/>
</dbReference>
<dbReference type="RefSeq" id="WP_011613021.1">
    <property type="nucleotide sequence ID" value="NC_008312.1"/>
</dbReference>
<reference evidence="1" key="1">
    <citation type="submission" date="2006-06" db="EMBL/GenBank/DDBJ databases">
        <title>Complete sequence of Trichodesmium erythraeum IMS101.</title>
        <authorList>
            <consortium name="US DOE Joint Genome Institute"/>
            <person name="Copeland A."/>
            <person name="Lucas S."/>
            <person name="Lapidus A."/>
            <person name="Barry K."/>
            <person name="Detter J.C."/>
            <person name="Glavina del Rio T."/>
            <person name="Hammon N."/>
            <person name="Israni S."/>
            <person name="Dalin E."/>
            <person name="Tice H."/>
            <person name="Pitluck S."/>
            <person name="Kiss H."/>
            <person name="Munk A.C."/>
            <person name="Brettin T."/>
            <person name="Bruce D."/>
            <person name="Han C."/>
            <person name="Tapia R."/>
            <person name="Gilna P."/>
            <person name="Schmutz J."/>
            <person name="Larimer F."/>
            <person name="Land M."/>
            <person name="Hauser L."/>
            <person name="Kyrpides N."/>
            <person name="Kim E."/>
            <person name="Richardson P."/>
        </authorList>
    </citation>
    <scope>NUCLEOTIDE SEQUENCE [LARGE SCALE GENOMIC DNA]</scope>
    <source>
        <strain evidence="1">IMS101</strain>
    </source>
</reference>
<dbReference type="GO" id="GO:0015035">
    <property type="term" value="F:protein-disulfide reductase activity"/>
    <property type="evidence" value="ECO:0007669"/>
    <property type="project" value="InterPro"/>
</dbReference>
<accession>Q10YI5</accession>
<dbReference type="STRING" id="203124.Tery_3618"/>
<dbReference type="OrthoDB" id="9785438at2"/>
<dbReference type="Pfam" id="PF04134">
    <property type="entry name" value="DCC1-like"/>
    <property type="match status" value="1"/>
</dbReference>
<dbReference type="EMBL" id="CP000393">
    <property type="protein sequence ID" value="ABG52689.1"/>
    <property type="molecule type" value="Genomic_DNA"/>
</dbReference>
<dbReference type="KEGG" id="ter:Tery_3618"/>
<name>Q10YI5_TRIEI</name>
<dbReference type="PANTHER" id="PTHR33639:SF2">
    <property type="entry name" value="DUF393 DOMAIN-CONTAINING PROTEIN"/>
    <property type="match status" value="1"/>
</dbReference>
<dbReference type="InterPro" id="IPR052927">
    <property type="entry name" value="DCC_oxidoreductase"/>
</dbReference>